<evidence type="ECO:0000313" key="8">
    <source>
        <dbReference type="Proteomes" id="UP001500767"/>
    </source>
</evidence>
<keyword evidence="2" id="KW-0119">Carbohydrate metabolism</keyword>
<proteinExistence type="inferred from homology"/>
<gene>
    <name evidence="7" type="ORF">GCM10022197_23760</name>
</gene>
<sequence>MTPVPQTLLGLDLGTSALKATLVGLDGSRVAGGSVRSPFAPTPTTTPTPSAGTTGTRVDDLLTSVDALLADLAPWLPGVVGVGVAGLGESGGWVGPDGVADVPMLVWHDRYGRATADLLVATLGQEELVRRTGRRARSWTTLSKIGWLADRGVRPTGRWTGAAGLVVWALTGEVAQEPSLAATSGAFDPTTGRYDDDLLALVGVTVDWAPVVRAGTRVGVVTAAAAGRTGLPDGVPVTIAGHDHPVGVVGAGARPEMVTDSMGTGEPLLVGWDAARPVPALDDLPGHLTLTGWPGRSALMLLWEHLRPGRGLEGLAGLLELPRAELERRAEDRPARRPLDAAVLLGLEDGLLGPDDLPRHLLDDPGQAWADALDGYAEQAAVGEARLRDLGGADGPTLLTGGGTRSPRWVRAKRERSTHGLVVVDDPESVARGAALLAGVAAGCWTADHLPTPPGGRP</sequence>
<dbReference type="InterPro" id="IPR050406">
    <property type="entry name" value="FGGY_Carb_Kinase"/>
</dbReference>
<dbReference type="Proteomes" id="UP001500767">
    <property type="component" value="Unassembled WGS sequence"/>
</dbReference>
<evidence type="ECO:0000313" key="7">
    <source>
        <dbReference type="EMBL" id="GAA3566952.1"/>
    </source>
</evidence>
<dbReference type="PANTHER" id="PTHR43095:SF5">
    <property type="entry name" value="XYLULOSE KINASE"/>
    <property type="match status" value="1"/>
</dbReference>
<keyword evidence="8" id="KW-1185">Reference proteome</keyword>
<dbReference type="EMBL" id="BAAAYR010000002">
    <property type="protein sequence ID" value="GAA3566952.1"/>
    <property type="molecule type" value="Genomic_DNA"/>
</dbReference>
<dbReference type="PANTHER" id="PTHR43095">
    <property type="entry name" value="SUGAR KINASE"/>
    <property type="match status" value="1"/>
</dbReference>
<reference evidence="8" key="1">
    <citation type="journal article" date="2019" name="Int. J. Syst. Evol. Microbiol.">
        <title>The Global Catalogue of Microorganisms (GCM) 10K type strain sequencing project: providing services to taxonomists for standard genome sequencing and annotation.</title>
        <authorList>
            <consortium name="The Broad Institute Genomics Platform"/>
            <consortium name="The Broad Institute Genome Sequencing Center for Infectious Disease"/>
            <person name="Wu L."/>
            <person name="Ma J."/>
        </authorList>
    </citation>
    <scope>NUCLEOTIDE SEQUENCE [LARGE SCALE GENOMIC DNA]</scope>
    <source>
        <strain evidence="8">JCM 16540</strain>
    </source>
</reference>
<comment type="similarity">
    <text evidence="1">Belongs to the FGGY kinase family.</text>
</comment>
<dbReference type="InterPro" id="IPR018484">
    <property type="entry name" value="FGGY_N"/>
</dbReference>
<feature type="region of interest" description="Disordered" evidence="5">
    <location>
        <begin position="33"/>
        <end position="54"/>
    </location>
</feature>
<keyword evidence="2" id="KW-0859">Xylose metabolism</keyword>
<dbReference type="InterPro" id="IPR043129">
    <property type="entry name" value="ATPase_NBD"/>
</dbReference>
<comment type="caution">
    <text evidence="7">The sequence shown here is derived from an EMBL/GenBank/DDBJ whole genome shotgun (WGS) entry which is preliminary data.</text>
</comment>
<evidence type="ECO:0000259" key="6">
    <source>
        <dbReference type="Pfam" id="PF00370"/>
    </source>
</evidence>
<evidence type="ECO:0000256" key="2">
    <source>
        <dbReference type="ARBA" id="ARBA00022629"/>
    </source>
</evidence>
<evidence type="ECO:0000256" key="4">
    <source>
        <dbReference type="ARBA" id="ARBA00022777"/>
    </source>
</evidence>
<name>A0ABP6XIX2_9ACTN</name>
<evidence type="ECO:0000256" key="1">
    <source>
        <dbReference type="ARBA" id="ARBA00009156"/>
    </source>
</evidence>
<evidence type="ECO:0000256" key="3">
    <source>
        <dbReference type="ARBA" id="ARBA00022679"/>
    </source>
</evidence>
<dbReference type="Gene3D" id="3.30.420.40">
    <property type="match status" value="2"/>
</dbReference>
<evidence type="ECO:0000256" key="5">
    <source>
        <dbReference type="SAM" id="MobiDB-lite"/>
    </source>
</evidence>
<organism evidence="7 8">
    <name type="scientific">Microlunatus spumicola</name>
    <dbReference type="NCBI Taxonomy" id="81499"/>
    <lineage>
        <taxon>Bacteria</taxon>
        <taxon>Bacillati</taxon>
        <taxon>Actinomycetota</taxon>
        <taxon>Actinomycetes</taxon>
        <taxon>Propionibacteriales</taxon>
        <taxon>Propionibacteriaceae</taxon>
        <taxon>Microlunatus</taxon>
    </lineage>
</organism>
<accession>A0ABP6XIX2</accession>
<keyword evidence="3" id="KW-0808">Transferase</keyword>
<feature type="domain" description="Carbohydrate kinase FGGY N-terminal" evidence="6">
    <location>
        <begin position="8"/>
        <end position="250"/>
    </location>
</feature>
<protein>
    <recommendedName>
        <fullName evidence="6">Carbohydrate kinase FGGY N-terminal domain-containing protein</fullName>
    </recommendedName>
</protein>
<dbReference type="PRINTS" id="PR00301">
    <property type="entry name" value="HEATSHOCK70"/>
</dbReference>
<dbReference type="Pfam" id="PF00370">
    <property type="entry name" value="FGGY_N"/>
    <property type="match status" value="1"/>
</dbReference>
<keyword evidence="4" id="KW-0418">Kinase</keyword>
<dbReference type="SUPFAM" id="SSF53067">
    <property type="entry name" value="Actin-like ATPase domain"/>
    <property type="match status" value="2"/>
</dbReference>
<dbReference type="RefSeq" id="WP_204910491.1">
    <property type="nucleotide sequence ID" value="NZ_BAAAYR010000002.1"/>
</dbReference>